<dbReference type="EMBL" id="QMNG01000009">
    <property type="protein sequence ID" value="RLC37215.1"/>
    <property type="molecule type" value="Genomic_DNA"/>
</dbReference>
<feature type="domain" description="Glycosyl transferase family 1" evidence="1">
    <location>
        <begin position="152"/>
        <end position="289"/>
    </location>
</feature>
<proteinExistence type="predicted"/>
<dbReference type="PANTHER" id="PTHR46656">
    <property type="entry name" value="PUTATIVE-RELATED"/>
    <property type="match status" value="1"/>
</dbReference>
<evidence type="ECO:0000259" key="1">
    <source>
        <dbReference type="Pfam" id="PF00534"/>
    </source>
</evidence>
<sequence length="363" mass="42908">MVLIQWEGPVTDPVGYATVAREFLFALDKLGVNCYLPQGVQGWTDVKKLDKEFIKLFKKLSKKPQSNKKSITIHFRLPFHHQKKSNEIIMTIFETNRIPHQWVKMCNNYFRETWVPNEFNMKTFRDSGVKKLYKVPYGVNLDRYNPNIEELKLENRFKFLSMFDFSYRKNPHGLINAYYKAFNYDDDVVLYVKTWNIPVIQFKDYIKKVQKGYKNKKRFPKIIIIPSVISDSNIARLLKTVDIHVMPSYGEGWSMPCIQSMACGTPSIATSWGGQMEFLTNKNSFLIAVKSLIPVKVSHHLWYHSYMQWANPNINHLSYLMRYCYEHPKEVRKKSNQGIRDVKKWTWENAAKIMVKRCEELCN</sequence>
<evidence type="ECO:0000313" key="3">
    <source>
        <dbReference type="Proteomes" id="UP000281261"/>
    </source>
</evidence>
<dbReference type="PANTHER" id="PTHR46656:SF3">
    <property type="entry name" value="PUTATIVE-RELATED"/>
    <property type="match status" value="1"/>
</dbReference>
<dbReference type="GO" id="GO:0016757">
    <property type="term" value="F:glycosyltransferase activity"/>
    <property type="evidence" value="ECO:0007669"/>
    <property type="project" value="InterPro"/>
</dbReference>
<dbReference type="SUPFAM" id="SSF53756">
    <property type="entry name" value="UDP-Glycosyltransferase/glycogen phosphorylase"/>
    <property type="match status" value="1"/>
</dbReference>
<dbReference type="AlphaFoldDB" id="A0A420ZCE8"/>
<accession>A0A420ZCE8</accession>
<reference evidence="2 3" key="1">
    <citation type="submission" date="2018-06" db="EMBL/GenBank/DDBJ databases">
        <title>Extensive metabolic versatility and redundancy in microbially diverse, dynamic hydrothermal sediments.</title>
        <authorList>
            <person name="Dombrowski N."/>
            <person name="Teske A."/>
            <person name="Baker B.J."/>
        </authorList>
    </citation>
    <scope>NUCLEOTIDE SEQUENCE [LARGE SCALE GENOMIC DNA]</scope>
    <source>
        <strain evidence="2">B79_G16</strain>
    </source>
</reference>
<dbReference type="Gene3D" id="3.40.50.2000">
    <property type="entry name" value="Glycogen Phosphorylase B"/>
    <property type="match status" value="1"/>
</dbReference>
<organism evidence="2 3">
    <name type="scientific">candidate division Kazan bacterium</name>
    <dbReference type="NCBI Taxonomy" id="2202143"/>
    <lineage>
        <taxon>Bacteria</taxon>
        <taxon>Bacteria division Kazan-3B-28</taxon>
    </lineage>
</organism>
<name>A0A420ZCE8_UNCK3</name>
<dbReference type="Pfam" id="PF00534">
    <property type="entry name" value="Glycos_transf_1"/>
    <property type="match status" value="1"/>
</dbReference>
<gene>
    <name evidence="2" type="ORF">DRH29_02770</name>
</gene>
<protein>
    <recommendedName>
        <fullName evidence="1">Glycosyl transferase family 1 domain-containing protein</fullName>
    </recommendedName>
</protein>
<comment type="caution">
    <text evidence="2">The sequence shown here is derived from an EMBL/GenBank/DDBJ whole genome shotgun (WGS) entry which is preliminary data.</text>
</comment>
<dbReference type="InterPro" id="IPR001296">
    <property type="entry name" value="Glyco_trans_1"/>
</dbReference>
<evidence type="ECO:0000313" key="2">
    <source>
        <dbReference type="EMBL" id="RLC37215.1"/>
    </source>
</evidence>
<dbReference type="Proteomes" id="UP000281261">
    <property type="component" value="Unassembled WGS sequence"/>
</dbReference>